<dbReference type="Proteomes" id="UP001404845">
    <property type="component" value="Unassembled WGS sequence"/>
</dbReference>
<dbReference type="RefSeq" id="WP_183667524.1">
    <property type="nucleotide sequence ID" value="NZ_JACHOS010000005.1"/>
</dbReference>
<dbReference type="EMBL" id="JAQYXL010000001">
    <property type="protein sequence ID" value="MEN3231306.1"/>
    <property type="molecule type" value="Genomic_DNA"/>
</dbReference>
<proteinExistence type="predicted"/>
<keyword evidence="2" id="KW-1185">Reference proteome</keyword>
<comment type="caution">
    <text evidence="1">The sequence shown here is derived from an EMBL/GenBank/DDBJ whole genome shotgun (WGS) entry which is preliminary data.</text>
</comment>
<evidence type="ECO:0000313" key="1">
    <source>
        <dbReference type="EMBL" id="MEN3231306.1"/>
    </source>
</evidence>
<organism evidence="1 2">
    <name type="scientific">Methylorubrum rhodesianum</name>
    <dbReference type="NCBI Taxonomy" id="29427"/>
    <lineage>
        <taxon>Bacteria</taxon>
        <taxon>Pseudomonadati</taxon>
        <taxon>Pseudomonadota</taxon>
        <taxon>Alphaproteobacteria</taxon>
        <taxon>Hyphomicrobiales</taxon>
        <taxon>Methylobacteriaceae</taxon>
        <taxon>Methylorubrum</taxon>
    </lineage>
</organism>
<reference evidence="1 2" key="1">
    <citation type="journal article" date="2023" name="PLoS ONE">
        <title>Complete genome assembly of Hawai'i environmental nontuberculous mycobacteria reveals unexpected co-isolation with methylobacteria.</title>
        <authorList>
            <person name="Hendrix J."/>
            <person name="Epperson L.E."/>
            <person name="Tong E.I."/>
            <person name="Chan Y.L."/>
            <person name="Hasan N.A."/>
            <person name="Dawrs S.N."/>
            <person name="Norton G.J."/>
            <person name="Virdi R."/>
            <person name="Crooks J.L."/>
            <person name="Chan E.D."/>
            <person name="Honda J.R."/>
            <person name="Strong M."/>
        </authorList>
    </citation>
    <scope>NUCLEOTIDE SEQUENCE [LARGE SCALE GENOMIC DNA]</scope>
    <source>
        <strain evidence="1 2">NJH_HI01</strain>
    </source>
</reference>
<protein>
    <submittedName>
        <fullName evidence="1">Uncharacterized protein</fullName>
    </submittedName>
</protein>
<evidence type="ECO:0000313" key="2">
    <source>
        <dbReference type="Proteomes" id="UP001404845"/>
    </source>
</evidence>
<name>A0ABU9ZJI3_9HYPH</name>
<accession>A0ABU9ZJI3</accession>
<sequence>MMLRTGAIWFGLLALYLGLAGQAGLHEALTGAIVAGLMTAWAGRIRGHAARRYAFPAGTLRQGGRALAGLLPATVRTGRVLLRAAVSGAQPGHALRRAFAHGPETDPGERGRRACAVLLASLTPDRFVLRADPGRDEALVHSLGRPGPAPDPRWLV</sequence>
<gene>
    <name evidence="1" type="ORF">PUR21_27380</name>
</gene>